<evidence type="ECO:0000259" key="5">
    <source>
        <dbReference type="Pfam" id="PF00135"/>
    </source>
</evidence>
<dbReference type="InterPro" id="IPR029058">
    <property type="entry name" value="AB_hydrolase_fold"/>
</dbReference>
<feature type="chain" id="PRO_5042662478" description="Carboxylic ester hydrolase" evidence="4">
    <location>
        <begin position="17"/>
        <end position="602"/>
    </location>
</feature>
<dbReference type="PROSITE" id="PS00122">
    <property type="entry name" value="CARBOXYLESTERASE_B_1"/>
    <property type="match status" value="1"/>
</dbReference>
<sequence>MQSSFVLSLLVVAAAAFQQEQFIPWYIQHEDQPTDVPGPIVDLDYARYQGYYNSTFDVDVYRGIRYAAPPKRWQRPESPAINRTAIIQATQNPPRCPQANAAPLPPSLDFDSAIKGDEDCLFLNVFAPAGAKGLPVLVWIHGGGYGAGSASSFDFSYMDQTVGNGFVSVVIQYRLGAFGFLSSADVARHGVANAGLYDMHFALEWVQHYISRFGGDPNEVTISGESAGGGSVMMMAMANGGADGTSLWKRGIADSPYLPTQPNFDDGITTDYYLQFARRAGCLDDNAPINLIEGSIFRCLQDAGTYVLQNASAYTSYAAKFGQWAFIPVTDGTLIRDRPTSQLLNGKVNGERMITGNNANEGTYFVPQNITTEQELQDFILLNYPGAASHLPAIMDLYSIPNNITAKFETDGVNPPYATEVSGYAVGWQQAANNLYAETTFVCPAYWLADAYSGNGLGLGGRSAWRYQYSIPNAFHGKDLGPLLGNPADTDNQDEVFRRSFQQIWGRFIINGDPTLPESPVVGGDNVAAAGGQFWQPWGGLQGRGGGGGGGRGGSENKMLDLNVTNAAPYRANWTVVDGNSWEGGRAQRCALWASIGGDVAE</sequence>
<dbReference type="InterPro" id="IPR019819">
    <property type="entry name" value="Carboxylesterase_B_CS"/>
</dbReference>
<proteinExistence type="inferred from homology"/>
<dbReference type="Pfam" id="PF00135">
    <property type="entry name" value="COesterase"/>
    <property type="match status" value="1"/>
</dbReference>
<organism evidence="6 7">
    <name type="scientific">Diplogelasinospora grovesii</name>
    <dbReference type="NCBI Taxonomy" id="303347"/>
    <lineage>
        <taxon>Eukaryota</taxon>
        <taxon>Fungi</taxon>
        <taxon>Dikarya</taxon>
        <taxon>Ascomycota</taxon>
        <taxon>Pezizomycotina</taxon>
        <taxon>Sordariomycetes</taxon>
        <taxon>Sordariomycetidae</taxon>
        <taxon>Sordariales</taxon>
        <taxon>Diplogelasinosporaceae</taxon>
        <taxon>Diplogelasinospora</taxon>
    </lineage>
</organism>
<dbReference type="InterPro" id="IPR002168">
    <property type="entry name" value="Lipase_GDXG_HIS_AS"/>
</dbReference>
<evidence type="ECO:0000313" key="7">
    <source>
        <dbReference type="Proteomes" id="UP001303473"/>
    </source>
</evidence>
<evidence type="ECO:0000256" key="4">
    <source>
        <dbReference type="RuleBase" id="RU361235"/>
    </source>
</evidence>
<dbReference type="GO" id="GO:0016787">
    <property type="term" value="F:hydrolase activity"/>
    <property type="evidence" value="ECO:0007669"/>
    <property type="project" value="UniProtKB-KW"/>
</dbReference>
<keyword evidence="7" id="KW-1185">Reference proteome</keyword>
<evidence type="ECO:0000313" key="6">
    <source>
        <dbReference type="EMBL" id="KAK3934071.1"/>
    </source>
</evidence>
<comment type="caution">
    <text evidence="6">The sequence shown here is derived from an EMBL/GenBank/DDBJ whole genome shotgun (WGS) entry which is preliminary data.</text>
</comment>
<keyword evidence="3 4" id="KW-0378">Hydrolase</keyword>
<comment type="similarity">
    <text evidence="2">Belongs to the 'GDXG' lipolytic enzyme family.</text>
</comment>
<dbReference type="PANTHER" id="PTHR11559">
    <property type="entry name" value="CARBOXYLESTERASE"/>
    <property type="match status" value="1"/>
</dbReference>
<dbReference type="EMBL" id="MU854031">
    <property type="protein sequence ID" value="KAK3934071.1"/>
    <property type="molecule type" value="Genomic_DNA"/>
</dbReference>
<reference evidence="7" key="1">
    <citation type="journal article" date="2023" name="Mol. Phylogenet. Evol.">
        <title>Genome-scale phylogeny and comparative genomics of the fungal order Sordariales.</title>
        <authorList>
            <person name="Hensen N."/>
            <person name="Bonometti L."/>
            <person name="Westerberg I."/>
            <person name="Brannstrom I.O."/>
            <person name="Guillou S."/>
            <person name="Cros-Aarteil S."/>
            <person name="Calhoun S."/>
            <person name="Haridas S."/>
            <person name="Kuo A."/>
            <person name="Mondo S."/>
            <person name="Pangilinan J."/>
            <person name="Riley R."/>
            <person name="LaButti K."/>
            <person name="Andreopoulos B."/>
            <person name="Lipzen A."/>
            <person name="Chen C."/>
            <person name="Yan M."/>
            <person name="Daum C."/>
            <person name="Ng V."/>
            <person name="Clum A."/>
            <person name="Steindorff A."/>
            <person name="Ohm R.A."/>
            <person name="Martin F."/>
            <person name="Silar P."/>
            <person name="Natvig D.O."/>
            <person name="Lalanne C."/>
            <person name="Gautier V."/>
            <person name="Ament-Velasquez S.L."/>
            <person name="Kruys A."/>
            <person name="Hutchinson M.I."/>
            <person name="Powell A.J."/>
            <person name="Barry K."/>
            <person name="Miller A.N."/>
            <person name="Grigoriev I.V."/>
            <person name="Debuchy R."/>
            <person name="Gladieux P."/>
            <person name="Hiltunen Thoren M."/>
            <person name="Johannesson H."/>
        </authorList>
    </citation>
    <scope>NUCLEOTIDE SEQUENCE [LARGE SCALE GENOMIC DNA]</scope>
    <source>
        <strain evidence="7">CBS 340.73</strain>
    </source>
</reference>
<feature type="domain" description="Carboxylesterase type B" evidence="5">
    <location>
        <begin position="39"/>
        <end position="516"/>
    </location>
</feature>
<name>A0AAN6RZD7_9PEZI</name>
<dbReference type="InterPro" id="IPR002018">
    <property type="entry name" value="CarbesteraseB"/>
</dbReference>
<comment type="similarity">
    <text evidence="1 4">Belongs to the type-B carboxylesterase/lipase family.</text>
</comment>
<protein>
    <recommendedName>
        <fullName evidence="4">Carboxylic ester hydrolase</fullName>
        <ecNumber evidence="4">3.1.1.-</ecNumber>
    </recommendedName>
</protein>
<dbReference type="Gene3D" id="3.40.50.1820">
    <property type="entry name" value="alpha/beta hydrolase"/>
    <property type="match status" value="1"/>
</dbReference>
<dbReference type="InterPro" id="IPR019826">
    <property type="entry name" value="Carboxylesterase_B_AS"/>
</dbReference>
<dbReference type="SUPFAM" id="SSF53474">
    <property type="entry name" value="alpha/beta-Hydrolases"/>
    <property type="match status" value="1"/>
</dbReference>
<gene>
    <name evidence="6" type="ORF">QBC46DRAFT_274499</name>
</gene>
<dbReference type="AlphaFoldDB" id="A0AAN6RZD7"/>
<evidence type="ECO:0000256" key="3">
    <source>
        <dbReference type="ARBA" id="ARBA00022801"/>
    </source>
</evidence>
<evidence type="ECO:0000256" key="1">
    <source>
        <dbReference type="ARBA" id="ARBA00005964"/>
    </source>
</evidence>
<keyword evidence="4" id="KW-0732">Signal</keyword>
<dbReference type="Proteomes" id="UP001303473">
    <property type="component" value="Unassembled WGS sequence"/>
</dbReference>
<evidence type="ECO:0000256" key="2">
    <source>
        <dbReference type="ARBA" id="ARBA00010515"/>
    </source>
</evidence>
<dbReference type="InterPro" id="IPR050309">
    <property type="entry name" value="Type-B_Carboxylest/Lipase"/>
</dbReference>
<dbReference type="PROSITE" id="PS00941">
    <property type="entry name" value="CARBOXYLESTERASE_B_2"/>
    <property type="match status" value="1"/>
</dbReference>
<feature type="signal peptide" evidence="4">
    <location>
        <begin position="1"/>
        <end position="16"/>
    </location>
</feature>
<dbReference type="PROSITE" id="PS01173">
    <property type="entry name" value="LIPASE_GDXG_HIS"/>
    <property type="match status" value="1"/>
</dbReference>
<accession>A0AAN6RZD7</accession>
<dbReference type="EC" id="3.1.1.-" evidence="4"/>